<feature type="domain" description="UDP-N-acetylglucosamine 2-epimerase" evidence="1">
    <location>
        <begin position="25"/>
        <end position="367"/>
    </location>
</feature>
<dbReference type="SUPFAM" id="SSF53756">
    <property type="entry name" value="UDP-Glycosyltransferase/glycogen phosphorylase"/>
    <property type="match status" value="1"/>
</dbReference>
<organism evidence="2 3">
    <name type="scientific">Nisaea acidiphila</name>
    <dbReference type="NCBI Taxonomy" id="1862145"/>
    <lineage>
        <taxon>Bacteria</taxon>
        <taxon>Pseudomonadati</taxon>
        <taxon>Pseudomonadota</taxon>
        <taxon>Alphaproteobacteria</taxon>
        <taxon>Rhodospirillales</taxon>
        <taxon>Thalassobaculaceae</taxon>
        <taxon>Nisaea</taxon>
    </lineage>
</organism>
<dbReference type="Proteomes" id="UP001060336">
    <property type="component" value="Chromosome"/>
</dbReference>
<dbReference type="GO" id="GO:0004553">
    <property type="term" value="F:hydrolase activity, hydrolyzing O-glycosyl compounds"/>
    <property type="evidence" value="ECO:0007669"/>
    <property type="project" value="InterPro"/>
</dbReference>
<sequence>MKEQLIAGVTGSRADFGIQRPVLEAIRAEPDFALDLYVTGMHLSSRFGSTVTEVEEAGFEIAGRIDCEVTGGNHLDIALSTSAAMAGFAEVWTGRRPDLVLLLGDRFETFAAASAAYLLNIPIAHIAGGDVTSGSLDDGLRHAISKFSNIHFATNELARERLIRMGEEPASVFTTGTPALDAILSLDLLSRAEVEHRVGAPVGGRLIVITFHPATADKGTPGAQFRELLAALDELPDDCVVLITYANADSGGAELNLLLEAAAKNSGRIIARESLGQLLYLSVLRQAAMVVGNSSSGLYEAPSFAIPTVNIGSRQDGRLRASSVIDCPPEKDAILEAMSRGFELDCRGTVNPYGDGRATARIVDALRSAAPFSGLGMKRFYDA</sequence>
<keyword evidence="2" id="KW-0326">Glycosidase</keyword>
<keyword evidence="2" id="KW-0378">Hydrolase</keyword>
<dbReference type="Pfam" id="PF02350">
    <property type="entry name" value="Epimerase_2"/>
    <property type="match status" value="1"/>
</dbReference>
<dbReference type="PANTHER" id="PTHR43174:SF3">
    <property type="entry name" value="UDP-N-ACETYLGLUCOSAMINE 2-EPIMERASE"/>
    <property type="match status" value="1"/>
</dbReference>
<name>A0A9J7ALM5_9PROT</name>
<dbReference type="RefSeq" id="WP_257766883.1">
    <property type="nucleotide sequence ID" value="NZ_CP102480.1"/>
</dbReference>
<dbReference type="KEGG" id="naci:NUH88_13235"/>
<gene>
    <name evidence="2" type="primary">neuC</name>
    <name evidence="2" type="ORF">NUH88_13235</name>
</gene>
<dbReference type="InterPro" id="IPR029767">
    <property type="entry name" value="WecB-like"/>
</dbReference>
<dbReference type="GO" id="GO:0006047">
    <property type="term" value="P:UDP-N-acetylglucosamine metabolic process"/>
    <property type="evidence" value="ECO:0007669"/>
    <property type="project" value="InterPro"/>
</dbReference>
<dbReference type="AlphaFoldDB" id="A0A9J7ALM5"/>
<dbReference type="CDD" id="cd03786">
    <property type="entry name" value="GTB_UDP-GlcNAc_2-Epimerase"/>
    <property type="match status" value="1"/>
</dbReference>
<evidence type="ECO:0000259" key="1">
    <source>
        <dbReference type="Pfam" id="PF02350"/>
    </source>
</evidence>
<accession>A0A9J7ALM5</accession>
<protein>
    <submittedName>
        <fullName evidence="2">UDP-N-acetylglucosamine 2-epimerase</fullName>
        <ecNumber evidence="2">3.2.1.183</ecNumber>
    </submittedName>
</protein>
<dbReference type="NCBIfam" id="TIGR03568">
    <property type="entry name" value="NeuC_NnaA"/>
    <property type="match status" value="1"/>
</dbReference>
<dbReference type="EMBL" id="CP102480">
    <property type="protein sequence ID" value="UUX48376.1"/>
    <property type="molecule type" value="Genomic_DNA"/>
</dbReference>
<dbReference type="PANTHER" id="PTHR43174">
    <property type="entry name" value="UDP-N-ACETYLGLUCOSAMINE 2-EPIMERASE"/>
    <property type="match status" value="1"/>
</dbReference>
<evidence type="ECO:0000313" key="2">
    <source>
        <dbReference type="EMBL" id="UUX48376.1"/>
    </source>
</evidence>
<dbReference type="InterPro" id="IPR020004">
    <property type="entry name" value="UDP-GlcNAc_Epase"/>
</dbReference>
<dbReference type="EC" id="3.2.1.183" evidence="2"/>
<evidence type="ECO:0000313" key="3">
    <source>
        <dbReference type="Proteomes" id="UP001060336"/>
    </source>
</evidence>
<dbReference type="Gene3D" id="3.40.50.2000">
    <property type="entry name" value="Glycogen Phosphorylase B"/>
    <property type="match status" value="2"/>
</dbReference>
<keyword evidence="3" id="KW-1185">Reference proteome</keyword>
<dbReference type="InterPro" id="IPR003331">
    <property type="entry name" value="UDP_GlcNAc_Epimerase_2_dom"/>
</dbReference>
<reference evidence="2" key="1">
    <citation type="submission" date="2022-08" db="EMBL/GenBank/DDBJ databases">
        <title>Nisaea acidiphila sp. nov., isolated from a marine algal debris and emended description of the genus Nisaea Urios et al. 2008.</title>
        <authorList>
            <person name="Kwon K."/>
        </authorList>
    </citation>
    <scope>NUCLEOTIDE SEQUENCE</scope>
    <source>
        <strain evidence="2">MEBiC11861</strain>
    </source>
</reference>
<proteinExistence type="predicted"/>